<reference evidence="3 4" key="1">
    <citation type="submission" date="2019-08" db="EMBL/GenBank/DDBJ databases">
        <title>Whole genome of Aphis craccivora.</title>
        <authorList>
            <person name="Voronova N.V."/>
            <person name="Shulinski R.S."/>
            <person name="Bandarenka Y.V."/>
            <person name="Zhorov D.G."/>
            <person name="Warner D."/>
        </authorList>
    </citation>
    <scope>NUCLEOTIDE SEQUENCE [LARGE SCALE GENOMIC DNA]</scope>
    <source>
        <strain evidence="3">180601</strain>
        <tissue evidence="3">Whole Body</tissue>
    </source>
</reference>
<comment type="caution">
    <text evidence="3">The sequence shown here is derived from an EMBL/GenBank/DDBJ whole genome shotgun (WGS) entry which is preliminary data.</text>
</comment>
<sequence length="721" mass="83973">SSTSPLNNFFKLARENVNLINIPYKWFADISYKQGIGEIIGFYKLGKFKEDLFRSLEKQLVLTEVNGKEISKTKIGLSHNYKPECMDDLEKILKLLNDATLCQGVGSIKKYEDIESSFGPKFEKLLDEWHHSNCTIIVTKTQFFRSSNICLWCKRLLFIIGNKQSRKNNVYFSPNKKKAIKQLKRVKYAMKQKYSRATIKIGRLQQNMIKIKNKMKDISDSSLNNMLNDSNIPECQTKLIPEIFNAAKLKNPKNRKYSENWMLLCLLFQIRESLSVNSRTLTYSGLEDYGDEIQSNKNSNQKANHGLVSAKKDNFKNYFQNPYNSSKKVYVFSDAPHLLKTVRNRLFNNKLLKINPSLPPIKWEHYYNIFKIESNSLTKVCPKLTKHHFELNNLSKMKVKYAAQIFSKSMAIGMEFYKQKHFKCFNDSNETIKFTYMMNNIFDALNRKYPKEGIKKNSKDLEKFFGILRQVSGPNDHPTAPTFLKLYRMLSVYSAIKPPKSGNCSILEDKCDVIHLSDMSPIISMKDLKDIINDPENVSQREVKVEKLKKKIDVIIEDECWDLDDVSLDHDYANSTVFDCVVYFLAGYIAKRLVNKTKCLICIEGIKNLNTSSVGQEAALVQAKSKGYLTHPNNNLYIILRYLETCFEKHANSNDVFELTYNEFFNNNFEVKFSCSIQKVEMLTNIFSYYIIMRMRQYTYIENQKNLKKNKTKKKLSKLVK</sequence>
<dbReference type="InterPro" id="IPR048367">
    <property type="entry name" value="TNP-like_RNaseH_C"/>
</dbReference>
<dbReference type="Pfam" id="PF21788">
    <property type="entry name" value="TNP-like_GBD"/>
    <property type="match status" value="1"/>
</dbReference>
<gene>
    <name evidence="3" type="ORF">FWK35_00028737</name>
</gene>
<accession>A0A6G0VWW9</accession>
<proteinExistence type="predicted"/>
<dbReference type="Pfam" id="PF21789">
    <property type="entry name" value="TNP-like_RNaseH_C"/>
    <property type="match status" value="1"/>
</dbReference>
<keyword evidence="4" id="KW-1185">Reference proteome</keyword>
<name>A0A6G0VWW9_APHCR</name>
<feature type="non-terminal residue" evidence="3">
    <location>
        <position position="721"/>
    </location>
</feature>
<dbReference type="AlphaFoldDB" id="A0A6G0VWW9"/>
<organism evidence="3 4">
    <name type="scientific">Aphis craccivora</name>
    <name type="common">Cowpea aphid</name>
    <dbReference type="NCBI Taxonomy" id="307492"/>
    <lineage>
        <taxon>Eukaryota</taxon>
        <taxon>Metazoa</taxon>
        <taxon>Ecdysozoa</taxon>
        <taxon>Arthropoda</taxon>
        <taxon>Hexapoda</taxon>
        <taxon>Insecta</taxon>
        <taxon>Pterygota</taxon>
        <taxon>Neoptera</taxon>
        <taxon>Paraneoptera</taxon>
        <taxon>Hemiptera</taxon>
        <taxon>Sternorrhyncha</taxon>
        <taxon>Aphidomorpha</taxon>
        <taxon>Aphidoidea</taxon>
        <taxon>Aphididae</taxon>
        <taxon>Aphidini</taxon>
        <taxon>Aphis</taxon>
        <taxon>Aphis</taxon>
    </lineage>
</organism>
<dbReference type="Proteomes" id="UP000478052">
    <property type="component" value="Unassembled WGS sequence"/>
</dbReference>
<dbReference type="PANTHER" id="PTHR47577">
    <property type="entry name" value="THAP DOMAIN-CONTAINING PROTEIN 6"/>
    <property type="match status" value="1"/>
</dbReference>
<feature type="non-terminal residue" evidence="3">
    <location>
        <position position="1"/>
    </location>
</feature>
<dbReference type="InterPro" id="IPR048366">
    <property type="entry name" value="TNP-like_GBD"/>
</dbReference>
<dbReference type="EMBL" id="VUJU01011184">
    <property type="protein sequence ID" value="KAF0711669.1"/>
    <property type="molecule type" value="Genomic_DNA"/>
</dbReference>
<dbReference type="OrthoDB" id="6613714at2759"/>
<evidence type="ECO:0000259" key="2">
    <source>
        <dbReference type="Pfam" id="PF21789"/>
    </source>
</evidence>
<protein>
    <submittedName>
        <fullName evidence="3">MULE domain-containing protein</fullName>
    </submittedName>
</protein>
<feature type="domain" description="Transposable element P transposase-like GTP-binding insertion" evidence="1">
    <location>
        <begin position="337"/>
        <end position="450"/>
    </location>
</feature>
<evidence type="ECO:0000259" key="1">
    <source>
        <dbReference type="Pfam" id="PF21788"/>
    </source>
</evidence>
<evidence type="ECO:0000313" key="4">
    <source>
        <dbReference type="Proteomes" id="UP000478052"/>
    </source>
</evidence>
<feature type="domain" description="Transposable element P transposase-like RNase H C-terminal" evidence="2">
    <location>
        <begin position="461"/>
        <end position="488"/>
    </location>
</feature>
<evidence type="ECO:0000313" key="3">
    <source>
        <dbReference type="EMBL" id="KAF0711669.1"/>
    </source>
</evidence>
<dbReference type="PANTHER" id="PTHR47577:SF2">
    <property type="entry name" value="THAP DOMAIN CONTAINING 9"/>
    <property type="match status" value="1"/>
</dbReference>